<proteinExistence type="inferred from homology"/>
<evidence type="ECO:0000256" key="3">
    <source>
        <dbReference type="RuleBase" id="RU362118"/>
    </source>
</evidence>
<dbReference type="RefSeq" id="WP_074651940.1">
    <property type="nucleotide sequence ID" value="NZ_FNSD01000001.1"/>
</dbReference>
<feature type="chain" id="PRO_5010303681" evidence="4">
    <location>
        <begin position="35"/>
        <end position="535"/>
    </location>
</feature>
<evidence type="ECO:0000256" key="1">
    <source>
        <dbReference type="ARBA" id="ARBA00001933"/>
    </source>
</evidence>
<gene>
    <name evidence="5" type="ORF">SAMN05443244_0199</name>
</gene>
<sequence>MSLFSKARPTRRDVLKQSGVLSAAAVAAPLSAHAALLADGQSSPAVMSTSHGTPQDNLFTKIGVRPIVNAHGTFTIITGSRSLPEVKQAMYEASFYFVHLDELMDKVGSEIAQMLGAPGCTVTTGCEAAIALATVACSCGTNVEWSQAFPYKRMKSQVIIPKHSRNPYDFGVRMTGAEIVEVDSAEELQAKLTDKVAMVYLLSSPLAERGPLSIANICQIARAKNVPVFVDAAAEEPLTPNKHLQAGASLVGYSGGKCMRGPQAAGLLLGDKELTKAAWFQASPHHNYGRAYKVGKEEIMGIRAAVQQWGKRDHEAEQKMWMGWLKTIEARLKPLQSTTFEYLEPEDLSNRSPRLRVHWDAKVLNITGTELTAKLDAGNPRIMLDGGTGVRPETMASTLTVMPYMMSPGEEKIVADAIFVALSHPDHYSDPVIAPGASKVDGKWHVAIQYLRGKGEQEFDLTQQGSELSGTQRGELFNAVLKGTIHGDDLKLRSTMPVSGHQIDWNFKGTVAGNTASGSVELGEYGVASWQARKA</sequence>
<dbReference type="InterPro" id="IPR000277">
    <property type="entry name" value="Cys/Met-Metab_PyrdxlP-dep_enz"/>
</dbReference>
<dbReference type="PANTHER" id="PTHR32328:SF0">
    <property type="entry name" value="L-SERYL-TRNA(SEC) SELENIUM TRANSFERASE"/>
    <property type="match status" value="1"/>
</dbReference>
<comment type="similarity">
    <text evidence="3">Belongs to the trans-sulfuration enzymes family.</text>
</comment>
<evidence type="ECO:0000313" key="5">
    <source>
        <dbReference type="EMBL" id="SEB38993.1"/>
    </source>
</evidence>
<dbReference type="PROSITE" id="PS51318">
    <property type="entry name" value="TAT"/>
    <property type="match status" value="1"/>
</dbReference>
<evidence type="ECO:0000313" key="6">
    <source>
        <dbReference type="Proteomes" id="UP000182409"/>
    </source>
</evidence>
<dbReference type="Pfam" id="PF01053">
    <property type="entry name" value="Cys_Met_Meta_PP"/>
    <property type="match status" value="1"/>
</dbReference>
<name>A0A1H4IY77_9BACT</name>
<dbReference type="Gene3D" id="3.40.640.10">
    <property type="entry name" value="Type I PLP-dependent aspartate aminotransferase-like (Major domain)"/>
    <property type="match status" value="1"/>
</dbReference>
<keyword evidence="5" id="KW-0808">Transferase</keyword>
<dbReference type="PANTHER" id="PTHR32328">
    <property type="entry name" value="L-SERYL-TRNA(SEC) SELENIUM TRANSFERASE"/>
    <property type="match status" value="1"/>
</dbReference>
<evidence type="ECO:0000256" key="4">
    <source>
        <dbReference type="SAM" id="SignalP"/>
    </source>
</evidence>
<dbReference type="InterPro" id="IPR006311">
    <property type="entry name" value="TAT_signal"/>
</dbReference>
<reference evidence="5 6" key="1">
    <citation type="submission" date="2016-10" db="EMBL/GenBank/DDBJ databases">
        <authorList>
            <person name="de Groot N.N."/>
        </authorList>
    </citation>
    <scope>NUCLEOTIDE SEQUENCE [LARGE SCALE GENOMIC DNA]</scope>
    <source>
        <strain evidence="5 6">AB35.6</strain>
    </source>
</reference>
<dbReference type="InterPro" id="IPR015421">
    <property type="entry name" value="PyrdxlP-dep_Trfase_major"/>
</dbReference>
<dbReference type="GO" id="GO:0030170">
    <property type="term" value="F:pyridoxal phosphate binding"/>
    <property type="evidence" value="ECO:0007669"/>
    <property type="project" value="InterPro"/>
</dbReference>
<dbReference type="SUPFAM" id="SSF53383">
    <property type="entry name" value="PLP-dependent transferases"/>
    <property type="match status" value="1"/>
</dbReference>
<protein>
    <submittedName>
        <fullName evidence="5">L-seryl-tRNA(Sec) selenium transferase</fullName>
    </submittedName>
</protein>
<dbReference type="AlphaFoldDB" id="A0A1H4IY77"/>
<dbReference type="InterPro" id="IPR019546">
    <property type="entry name" value="TAT_signal_bac_arc"/>
</dbReference>
<dbReference type="OrthoDB" id="9787096at2"/>
<dbReference type="InterPro" id="IPR015424">
    <property type="entry name" value="PyrdxlP-dep_Trfase"/>
</dbReference>
<dbReference type="GO" id="GO:0004125">
    <property type="term" value="F:L-seryl-tRNA(Sec) selenium transferase activity"/>
    <property type="evidence" value="ECO:0007669"/>
    <property type="project" value="TreeGrafter"/>
</dbReference>
<dbReference type="NCBIfam" id="TIGR01409">
    <property type="entry name" value="TAT_signal_seq"/>
    <property type="match status" value="1"/>
</dbReference>
<comment type="cofactor">
    <cofactor evidence="1 3">
        <name>pyridoxal 5'-phosphate</name>
        <dbReference type="ChEBI" id="CHEBI:597326"/>
    </cofactor>
</comment>
<keyword evidence="2 3" id="KW-0663">Pyridoxal phosphate</keyword>
<organism evidence="5 6">
    <name type="scientific">Terriglobus roseus</name>
    <dbReference type="NCBI Taxonomy" id="392734"/>
    <lineage>
        <taxon>Bacteria</taxon>
        <taxon>Pseudomonadati</taxon>
        <taxon>Acidobacteriota</taxon>
        <taxon>Terriglobia</taxon>
        <taxon>Terriglobales</taxon>
        <taxon>Acidobacteriaceae</taxon>
        <taxon>Terriglobus</taxon>
    </lineage>
</organism>
<evidence type="ECO:0000256" key="2">
    <source>
        <dbReference type="ARBA" id="ARBA00022898"/>
    </source>
</evidence>
<keyword evidence="4" id="KW-0732">Signal</keyword>
<dbReference type="GO" id="GO:0019346">
    <property type="term" value="P:transsulfuration"/>
    <property type="evidence" value="ECO:0007669"/>
    <property type="project" value="InterPro"/>
</dbReference>
<feature type="signal peptide" evidence="4">
    <location>
        <begin position="1"/>
        <end position="34"/>
    </location>
</feature>
<dbReference type="Proteomes" id="UP000182409">
    <property type="component" value="Unassembled WGS sequence"/>
</dbReference>
<dbReference type="EMBL" id="FNSD01000001">
    <property type="protein sequence ID" value="SEB38993.1"/>
    <property type="molecule type" value="Genomic_DNA"/>
</dbReference>
<accession>A0A1H4IY77</accession>